<organism evidence="2 3">
    <name type="scientific">Tetranychus urticae</name>
    <name type="common">Two-spotted spider mite</name>
    <dbReference type="NCBI Taxonomy" id="32264"/>
    <lineage>
        <taxon>Eukaryota</taxon>
        <taxon>Metazoa</taxon>
        <taxon>Ecdysozoa</taxon>
        <taxon>Arthropoda</taxon>
        <taxon>Chelicerata</taxon>
        <taxon>Arachnida</taxon>
        <taxon>Acari</taxon>
        <taxon>Acariformes</taxon>
        <taxon>Trombidiformes</taxon>
        <taxon>Prostigmata</taxon>
        <taxon>Eleutherengona</taxon>
        <taxon>Raphignathae</taxon>
        <taxon>Tetranychoidea</taxon>
        <taxon>Tetranychidae</taxon>
        <taxon>Tetranychus</taxon>
    </lineage>
</organism>
<reference evidence="3" key="1">
    <citation type="submission" date="2011-08" db="EMBL/GenBank/DDBJ databases">
        <authorList>
            <person name="Rombauts S."/>
        </authorList>
    </citation>
    <scope>NUCLEOTIDE SEQUENCE</scope>
    <source>
        <strain evidence="3">London</strain>
    </source>
</reference>
<evidence type="ECO:0000313" key="2">
    <source>
        <dbReference type="EnsemblMetazoa" id="tetur451g00010.1"/>
    </source>
</evidence>
<accession>T1L5C5</accession>
<sequence>MIYMINQLLEEKLLRNRVTYAKSMVTRKSEDEKMPDNLEIEFSRQITKLDGFLQDTCTGNTKEETKNLVDTYKSTELDEYKAIILKIKSADPKTVPISESTTKDLEFFLEAVKWEFPEHLLFKPKDVQKSTVPTEISSQKADYSEGEYHGLETFLEQVCAGKNETEIRQLVSVQFQQDISFFHQMISKLTLPVNAEIKKKLPEATIKNIDTLVSIQDWQLVVKESSSKDKPEMAFSKDLPLINDDIKTLKQFMNKTMGNRLPTTTQLLVKNWDRKEIKNIRNIITKILYDTSSVLPEECTADIIEKVNKFMETVKWRLKGSTNDDSRKRPQASKPDNPIDFKKAREQTVGQQLSNDNPNARPFFIDTNASQIVQDKDDNEPDTSLSLREFSFQTQPLGDHESSFFEKSSSITDDLNASLEIAKPSTRENKIYCIKKALNTRKQWAPNPDSHVVKWISVNPVGYGVYIHGPEYRQNCVKEILLNTKKTFGEFKRFHQDEKYTLLVMTTKQGRDVILDIINNDIKGLVGEIATHRYPQIKFSVHQSQITDPKLMVKQIHMFNFKEFQKHKFELCGTHRTRNSPYITLIIQVDPQIRSYLTTKKNGKIWLDKYYEVVDHFALKRCFTCGRLGHFKCRRTQPVCIRCGLHHQRRVCNAEKPKCTTCSGEHEAFTLECAKFRQAIDNEMDKIDYDYTDLMLGRCF</sequence>
<dbReference type="AlphaFoldDB" id="T1L5C5"/>
<evidence type="ECO:0000313" key="3">
    <source>
        <dbReference type="Proteomes" id="UP000015104"/>
    </source>
</evidence>
<protein>
    <recommendedName>
        <fullName evidence="4">CCHC-type domain-containing protein</fullName>
    </recommendedName>
</protein>
<evidence type="ECO:0008006" key="4">
    <source>
        <dbReference type="Google" id="ProtNLM"/>
    </source>
</evidence>
<reference evidence="2" key="2">
    <citation type="submission" date="2015-06" db="UniProtKB">
        <authorList>
            <consortium name="EnsemblMetazoa"/>
        </authorList>
    </citation>
    <scope>IDENTIFICATION</scope>
</reference>
<name>T1L5C5_TETUR</name>
<feature type="region of interest" description="Disordered" evidence="1">
    <location>
        <begin position="320"/>
        <end position="341"/>
    </location>
</feature>
<keyword evidence="3" id="KW-1185">Reference proteome</keyword>
<dbReference type="EMBL" id="CAEY01001238">
    <property type="status" value="NOT_ANNOTATED_CDS"/>
    <property type="molecule type" value="Genomic_DNA"/>
</dbReference>
<dbReference type="Proteomes" id="UP000015104">
    <property type="component" value="Unassembled WGS sequence"/>
</dbReference>
<dbReference type="EnsemblMetazoa" id="tetur451g00010.1">
    <property type="protein sequence ID" value="tetur451g00010.1"/>
    <property type="gene ID" value="tetur451g00010"/>
</dbReference>
<dbReference type="HOGENOM" id="CLU_013067_0_0_1"/>
<evidence type="ECO:0000256" key="1">
    <source>
        <dbReference type="SAM" id="MobiDB-lite"/>
    </source>
</evidence>
<proteinExistence type="predicted"/>